<comment type="subcellular location">
    <subcellularLocation>
        <location evidence="1">Membrane</location>
    </subcellularLocation>
</comment>
<dbReference type="GO" id="GO:0046872">
    <property type="term" value="F:metal ion binding"/>
    <property type="evidence" value="ECO:0007669"/>
    <property type="project" value="UniProtKB-KW"/>
</dbReference>
<evidence type="ECO:0000256" key="4">
    <source>
        <dbReference type="ARBA" id="ARBA00022723"/>
    </source>
</evidence>
<dbReference type="OrthoDB" id="9789209at2"/>
<keyword evidence="5 8" id="KW-1133">Transmembrane helix</keyword>
<dbReference type="Pfam" id="PF01127">
    <property type="entry name" value="Sdh_cyt"/>
    <property type="match status" value="1"/>
</dbReference>
<feature type="transmembrane region" description="Helical" evidence="8">
    <location>
        <begin position="123"/>
        <end position="139"/>
    </location>
</feature>
<reference evidence="9 10" key="1">
    <citation type="journal article" date="2012" name="Stand. Genomic Sci.">
        <title>Complete genome sequence of Terriglobus saanensis type strain SP1PR4(T), an Acidobacteria from tundra soil.</title>
        <authorList>
            <person name="Rawat S.R."/>
            <person name="Mannisto M.K."/>
            <person name="Starovoytov V."/>
            <person name="Goodwin L."/>
            <person name="Nolan M."/>
            <person name="Hauser L."/>
            <person name="Land M."/>
            <person name="Davenport K.W."/>
            <person name="Woyke T."/>
            <person name="Haggblom M.M."/>
        </authorList>
    </citation>
    <scope>NUCLEOTIDE SEQUENCE</scope>
    <source>
        <strain evidence="10">ATCC BAA-1853 / DSM 23119 / SP1PR4</strain>
    </source>
</reference>
<evidence type="ECO:0000256" key="8">
    <source>
        <dbReference type="SAM" id="Phobius"/>
    </source>
</evidence>
<organism evidence="9 10">
    <name type="scientific">Terriglobus saanensis (strain ATCC BAA-1853 / DSM 23119 / SP1PR4)</name>
    <dbReference type="NCBI Taxonomy" id="401053"/>
    <lineage>
        <taxon>Bacteria</taxon>
        <taxon>Pseudomonadati</taxon>
        <taxon>Acidobacteriota</taxon>
        <taxon>Terriglobia</taxon>
        <taxon>Terriglobales</taxon>
        <taxon>Acidobacteriaceae</taxon>
        <taxon>Terriglobus</taxon>
    </lineage>
</organism>
<evidence type="ECO:0000256" key="1">
    <source>
        <dbReference type="ARBA" id="ARBA00004370"/>
    </source>
</evidence>
<dbReference type="Proteomes" id="UP000006844">
    <property type="component" value="Chromosome"/>
</dbReference>
<keyword evidence="10" id="KW-1185">Reference proteome</keyword>
<name>E8V8E2_TERSS</name>
<dbReference type="HOGENOM" id="CLU_078991_0_0_0"/>
<accession>E8V8E2</accession>
<evidence type="ECO:0000256" key="5">
    <source>
        <dbReference type="ARBA" id="ARBA00022989"/>
    </source>
</evidence>
<feature type="transmembrane region" description="Helical" evidence="8">
    <location>
        <begin position="166"/>
        <end position="193"/>
    </location>
</feature>
<gene>
    <name evidence="9" type="ordered locus">AciPR4_1012</name>
</gene>
<feature type="transmembrane region" description="Helical" evidence="8">
    <location>
        <begin position="205"/>
        <end position="230"/>
    </location>
</feature>
<keyword evidence="2" id="KW-0349">Heme</keyword>
<dbReference type="KEGG" id="tsa:AciPR4_1012"/>
<dbReference type="AlphaFoldDB" id="E8V8E2"/>
<dbReference type="STRING" id="401053.AciPR4_1012"/>
<dbReference type="GO" id="GO:0016020">
    <property type="term" value="C:membrane"/>
    <property type="evidence" value="ECO:0007669"/>
    <property type="project" value="UniProtKB-SubCell"/>
</dbReference>
<dbReference type="InterPro" id="IPR000701">
    <property type="entry name" value="SuccDH_FuR_B_TM-su"/>
</dbReference>
<keyword evidence="7 8" id="KW-0472">Membrane</keyword>
<sequence length="266" mass="29430">MASVAAPAPPSNQHPIKGVQPLRAGEGNSFVLRRLHSLTGIVPIGAFLVEHIISNIEIVHGPLAYAQQVKFLNGLPLVRVLEWAFIFIPLAFHALYGVYIAIKGRPNVNVYPWAGNWMYLSQRVTGILALAYIIQHLYFQRFTGVSLPEHPGLAYWKVQYELSNPWMVAVYVIGMIVTCWHFAYGVWLFAAKWGITPGDRARKKFGWVCGVFGTVLCAAGLWSIIAIVSAPAVPFEDVMPAQQPGVMAPSMPVQNESQQQPPLTQQ</sequence>
<dbReference type="InterPro" id="IPR034804">
    <property type="entry name" value="SQR/QFR_C/D"/>
</dbReference>
<dbReference type="EMBL" id="CP002467">
    <property type="protein sequence ID" value="ADV81845.1"/>
    <property type="molecule type" value="Genomic_DNA"/>
</dbReference>
<evidence type="ECO:0000313" key="9">
    <source>
        <dbReference type="EMBL" id="ADV81845.1"/>
    </source>
</evidence>
<evidence type="ECO:0000313" key="10">
    <source>
        <dbReference type="Proteomes" id="UP000006844"/>
    </source>
</evidence>
<evidence type="ECO:0000256" key="2">
    <source>
        <dbReference type="ARBA" id="ARBA00022617"/>
    </source>
</evidence>
<dbReference type="eggNOG" id="COG2009">
    <property type="taxonomic scope" value="Bacteria"/>
</dbReference>
<dbReference type="SUPFAM" id="SSF81343">
    <property type="entry name" value="Fumarate reductase respiratory complex transmembrane subunits"/>
    <property type="match status" value="1"/>
</dbReference>
<keyword evidence="4" id="KW-0479">Metal-binding</keyword>
<keyword evidence="6" id="KW-0408">Iron</keyword>
<evidence type="ECO:0000256" key="3">
    <source>
        <dbReference type="ARBA" id="ARBA00022692"/>
    </source>
</evidence>
<protein>
    <submittedName>
        <fullName evidence="9">Succinate dehydrogenase subunit C</fullName>
    </submittedName>
</protein>
<dbReference type="Gene3D" id="1.20.1300.10">
    <property type="entry name" value="Fumarate reductase/succinate dehydrogenase, transmembrane subunit"/>
    <property type="match status" value="1"/>
</dbReference>
<keyword evidence="3 8" id="KW-0812">Transmembrane</keyword>
<feature type="transmembrane region" description="Helical" evidence="8">
    <location>
        <begin position="83"/>
        <end position="102"/>
    </location>
</feature>
<proteinExistence type="predicted"/>
<evidence type="ECO:0000256" key="7">
    <source>
        <dbReference type="ARBA" id="ARBA00023136"/>
    </source>
</evidence>
<dbReference type="RefSeq" id="WP_013567578.1">
    <property type="nucleotide sequence ID" value="NC_014963.1"/>
</dbReference>
<evidence type="ECO:0000256" key="6">
    <source>
        <dbReference type="ARBA" id="ARBA00023004"/>
    </source>
</evidence>